<feature type="region of interest" description="Disordered" evidence="1">
    <location>
        <begin position="1"/>
        <end position="20"/>
    </location>
</feature>
<feature type="region of interest" description="Disordered" evidence="1">
    <location>
        <begin position="93"/>
        <end position="112"/>
    </location>
</feature>
<comment type="caution">
    <text evidence="2">The sequence shown here is derived from an EMBL/GenBank/DDBJ whole genome shotgun (WGS) entry which is preliminary data.</text>
</comment>
<organism evidence="2 3">
    <name type="scientific">Datura stramonium</name>
    <name type="common">Jimsonweed</name>
    <name type="synonym">Common thornapple</name>
    <dbReference type="NCBI Taxonomy" id="4076"/>
    <lineage>
        <taxon>Eukaryota</taxon>
        <taxon>Viridiplantae</taxon>
        <taxon>Streptophyta</taxon>
        <taxon>Embryophyta</taxon>
        <taxon>Tracheophyta</taxon>
        <taxon>Spermatophyta</taxon>
        <taxon>Magnoliopsida</taxon>
        <taxon>eudicotyledons</taxon>
        <taxon>Gunneridae</taxon>
        <taxon>Pentapetalae</taxon>
        <taxon>asterids</taxon>
        <taxon>lamiids</taxon>
        <taxon>Solanales</taxon>
        <taxon>Solanaceae</taxon>
        <taxon>Solanoideae</taxon>
        <taxon>Datureae</taxon>
        <taxon>Datura</taxon>
    </lineage>
</organism>
<keyword evidence="3" id="KW-1185">Reference proteome</keyword>
<evidence type="ECO:0000313" key="3">
    <source>
        <dbReference type="Proteomes" id="UP000823775"/>
    </source>
</evidence>
<name>A0ABS8TGS7_DATST</name>
<evidence type="ECO:0000256" key="1">
    <source>
        <dbReference type="SAM" id="MobiDB-lite"/>
    </source>
</evidence>
<gene>
    <name evidence="2" type="ORF">HAX54_009633</name>
</gene>
<feature type="compositionally biased region" description="Acidic residues" evidence="1">
    <location>
        <begin position="93"/>
        <end position="103"/>
    </location>
</feature>
<protein>
    <submittedName>
        <fullName evidence="2">Uncharacterized protein</fullName>
    </submittedName>
</protein>
<sequence length="112" mass="12692">MAKKGEKVLQARIKPQTSEASNERPYCWIVTLNRVKECALIKLHQMSLLRAKYVELAVSLPYSILCTRGKSAPGGGGPYDRVRRAFRPLEGEGCDWEEQEEEESRLKGRGQL</sequence>
<dbReference type="EMBL" id="JACEIK010001524">
    <property type="protein sequence ID" value="MCD7470065.1"/>
    <property type="molecule type" value="Genomic_DNA"/>
</dbReference>
<reference evidence="2 3" key="1">
    <citation type="journal article" date="2021" name="BMC Genomics">
        <title>Datura genome reveals duplications of psychoactive alkaloid biosynthetic genes and high mutation rate following tissue culture.</title>
        <authorList>
            <person name="Rajewski A."/>
            <person name="Carter-House D."/>
            <person name="Stajich J."/>
            <person name="Litt A."/>
        </authorList>
    </citation>
    <scope>NUCLEOTIDE SEQUENCE [LARGE SCALE GENOMIC DNA]</scope>
    <source>
        <strain evidence="2">AR-01</strain>
    </source>
</reference>
<proteinExistence type="predicted"/>
<evidence type="ECO:0000313" key="2">
    <source>
        <dbReference type="EMBL" id="MCD7470065.1"/>
    </source>
</evidence>
<accession>A0ABS8TGS7</accession>
<dbReference type="Proteomes" id="UP000823775">
    <property type="component" value="Unassembled WGS sequence"/>
</dbReference>